<evidence type="ECO:0000313" key="2">
    <source>
        <dbReference type="Proteomes" id="UP000066624"/>
    </source>
</evidence>
<gene>
    <name evidence="1" type="ORF">WM2015_2812</name>
</gene>
<dbReference type="AlphaFoldDB" id="A0A0K0XZQ9"/>
<dbReference type="SUPFAM" id="SSF53335">
    <property type="entry name" value="S-adenosyl-L-methionine-dependent methyltransferases"/>
    <property type="match status" value="1"/>
</dbReference>
<reference evidence="1 2" key="1">
    <citation type="submission" date="2015-07" db="EMBL/GenBank/DDBJ databases">
        <authorList>
            <person name="Noorani M."/>
        </authorList>
    </citation>
    <scope>NUCLEOTIDE SEQUENCE [LARGE SCALE GENOMIC DNA]</scope>
    <source>
        <strain evidence="1 2">KCTC 42284</strain>
    </source>
</reference>
<dbReference type="KEGG" id="wma:WM2015_2812"/>
<keyword evidence="2" id="KW-1185">Reference proteome</keyword>
<proteinExistence type="predicted"/>
<name>A0A0K0XZQ9_9GAMM</name>
<accession>A0A0K0XZQ9</accession>
<dbReference type="Gene3D" id="3.40.50.150">
    <property type="entry name" value="Vaccinia Virus protein VP39"/>
    <property type="match status" value="1"/>
</dbReference>
<dbReference type="RefSeq" id="WP_049726675.1">
    <property type="nucleotide sequence ID" value="NZ_CP012154.1"/>
</dbReference>
<evidence type="ECO:0000313" key="1">
    <source>
        <dbReference type="EMBL" id="AKS43169.1"/>
    </source>
</evidence>
<dbReference type="STRING" id="1579979.WM2015_2812"/>
<dbReference type="Proteomes" id="UP000066624">
    <property type="component" value="Chromosome"/>
</dbReference>
<dbReference type="Pfam" id="PF13489">
    <property type="entry name" value="Methyltransf_23"/>
    <property type="match status" value="1"/>
</dbReference>
<sequence>MSTDTKQDRCELCQRSAPAPELIGSLGNTHGGAFSQSQYDLVHCRSCDVARLSPLPTDADLDILYRQTEQFVDDHYTDEARVAQMLEYYGYCLDHLGLMPGRGEASLEVGAGFAWVSRAIRQRSQDVRTVAQDVTDECSERCPWVDDYRVGGVEDLPPRPRFRLISLTHVIEHLQHPARMLLDLSERLVRGGRILVTAPHRPAGWQPGQGIEAWQKYSYMHVPAHIAYLSRTWFELTARRTGLRLIHWNAAPEEGEAFEAVLERDPKAGHFWWQRRRRRAAF</sequence>
<organism evidence="1 2">
    <name type="scientific">Wenzhouxiangella marina</name>
    <dbReference type="NCBI Taxonomy" id="1579979"/>
    <lineage>
        <taxon>Bacteria</taxon>
        <taxon>Pseudomonadati</taxon>
        <taxon>Pseudomonadota</taxon>
        <taxon>Gammaproteobacteria</taxon>
        <taxon>Chromatiales</taxon>
        <taxon>Wenzhouxiangellaceae</taxon>
        <taxon>Wenzhouxiangella</taxon>
    </lineage>
</organism>
<protein>
    <submittedName>
        <fullName evidence="1">Uncharacterized protein</fullName>
    </submittedName>
</protein>
<dbReference type="InterPro" id="IPR029063">
    <property type="entry name" value="SAM-dependent_MTases_sf"/>
</dbReference>
<dbReference type="EMBL" id="CP012154">
    <property type="protein sequence ID" value="AKS43169.1"/>
    <property type="molecule type" value="Genomic_DNA"/>
</dbReference>